<sequence length="240" mass="28107">MRSPDPIPREMPRFDLLLLPLLGGYWFLNLFYYTKYYHQRIERQRLIFNSSIVAVFISGIGFLLDSILEKYFFGIREFLGHLIPFDCNGFNQSLLIFGISPILAFLLNITLPKSFLFQLILKSRGDQLERIFWESLKQKEDKNKLLMVTTNNNKVYVGFVNNIQKPIGDNYVGILPYFSGYRDKDTQELVITTDYFSIIDKMVEEGKEKMIDSKIGVTLHKSSILFVSKFDQEVFDRFNS</sequence>
<feature type="transmembrane region" description="Helical" evidence="1">
    <location>
        <begin position="46"/>
        <end position="64"/>
    </location>
</feature>
<keyword evidence="1" id="KW-0472">Membrane</keyword>
<name>A0A1M7Q1C9_9BACT</name>
<keyword evidence="1" id="KW-0812">Transmembrane</keyword>
<gene>
    <name evidence="2" type="ORF">SAMN04488057_11312</name>
</gene>
<accession>A0A1M7Q1C9</accession>
<dbReference type="AlphaFoldDB" id="A0A1M7Q1C9"/>
<evidence type="ECO:0000313" key="3">
    <source>
        <dbReference type="Proteomes" id="UP000184513"/>
    </source>
</evidence>
<protein>
    <submittedName>
        <fullName evidence="2">Uncharacterized protein</fullName>
    </submittedName>
</protein>
<evidence type="ECO:0000256" key="1">
    <source>
        <dbReference type="SAM" id="Phobius"/>
    </source>
</evidence>
<dbReference type="STRING" id="388280.SAMN04488057_11312"/>
<keyword evidence="3" id="KW-1185">Reference proteome</keyword>
<organism evidence="2 3">
    <name type="scientific">Cyclobacterium lianum</name>
    <dbReference type="NCBI Taxonomy" id="388280"/>
    <lineage>
        <taxon>Bacteria</taxon>
        <taxon>Pseudomonadati</taxon>
        <taxon>Bacteroidota</taxon>
        <taxon>Cytophagia</taxon>
        <taxon>Cytophagales</taxon>
        <taxon>Cyclobacteriaceae</taxon>
        <taxon>Cyclobacterium</taxon>
    </lineage>
</organism>
<feature type="transmembrane region" description="Helical" evidence="1">
    <location>
        <begin position="94"/>
        <end position="121"/>
    </location>
</feature>
<evidence type="ECO:0000313" key="2">
    <source>
        <dbReference type="EMBL" id="SHN23952.1"/>
    </source>
</evidence>
<dbReference type="EMBL" id="FRCY01000013">
    <property type="protein sequence ID" value="SHN23952.1"/>
    <property type="molecule type" value="Genomic_DNA"/>
</dbReference>
<dbReference type="Proteomes" id="UP000184513">
    <property type="component" value="Unassembled WGS sequence"/>
</dbReference>
<proteinExistence type="predicted"/>
<reference evidence="2 3" key="1">
    <citation type="submission" date="2016-11" db="EMBL/GenBank/DDBJ databases">
        <authorList>
            <person name="Jaros S."/>
            <person name="Januszkiewicz K."/>
            <person name="Wedrychowicz H."/>
        </authorList>
    </citation>
    <scope>NUCLEOTIDE SEQUENCE [LARGE SCALE GENOMIC DNA]</scope>
    <source>
        <strain evidence="2 3">CGMCC 1.6102</strain>
    </source>
</reference>
<keyword evidence="1" id="KW-1133">Transmembrane helix</keyword>
<feature type="transmembrane region" description="Helical" evidence="1">
    <location>
        <begin position="16"/>
        <end position="34"/>
    </location>
</feature>